<evidence type="ECO:0000313" key="1">
    <source>
        <dbReference type="EMBL" id="MFC3109584.1"/>
    </source>
</evidence>
<protein>
    <submittedName>
        <fullName evidence="1">Uncharacterized protein</fullName>
    </submittedName>
</protein>
<dbReference type="EMBL" id="JBHRTP010000054">
    <property type="protein sequence ID" value="MFC3109584.1"/>
    <property type="molecule type" value="Genomic_DNA"/>
</dbReference>
<reference evidence="2" key="1">
    <citation type="journal article" date="2019" name="Int. J. Syst. Evol. Microbiol.">
        <title>The Global Catalogue of Microorganisms (GCM) 10K type strain sequencing project: providing services to taxonomists for standard genome sequencing and annotation.</title>
        <authorList>
            <consortium name="The Broad Institute Genomics Platform"/>
            <consortium name="The Broad Institute Genome Sequencing Center for Infectious Disease"/>
            <person name="Wu L."/>
            <person name="Ma J."/>
        </authorList>
    </citation>
    <scope>NUCLEOTIDE SEQUENCE [LARGE SCALE GENOMIC DNA]</scope>
    <source>
        <strain evidence="2">KCTC 42986</strain>
    </source>
</reference>
<evidence type="ECO:0000313" key="2">
    <source>
        <dbReference type="Proteomes" id="UP001595530"/>
    </source>
</evidence>
<dbReference type="Proteomes" id="UP001595530">
    <property type="component" value="Unassembled WGS sequence"/>
</dbReference>
<comment type="caution">
    <text evidence="1">The sequence shown here is derived from an EMBL/GenBank/DDBJ whole genome shotgun (WGS) entry which is preliminary data.</text>
</comment>
<sequence>MDRVLALKSLIDLRVSLPLALAHLSEFEWDCSEKLVDLEPVHIASVLNKFLAGELNSPEVESWANAIAGLEDIDVPEPLMRAAVHELANPTLTPALTGWRAQWWLSRLRVLGN</sequence>
<accession>A0ABV7F3C3</accession>
<organism evidence="1 2">
    <name type="scientific">Undibacterium arcticum</name>
    <dbReference type="NCBI Taxonomy" id="1762892"/>
    <lineage>
        <taxon>Bacteria</taxon>
        <taxon>Pseudomonadati</taxon>
        <taxon>Pseudomonadota</taxon>
        <taxon>Betaproteobacteria</taxon>
        <taxon>Burkholderiales</taxon>
        <taxon>Oxalobacteraceae</taxon>
        <taxon>Undibacterium</taxon>
    </lineage>
</organism>
<dbReference type="RefSeq" id="WP_390325427.1">
    <property type="nucleotide sequence ID" value="NZ_JBHRTP010000054.1"/>
</dbReference>
<name>A0ABV7F3C3_9BURK</name>
<proteinExistence type="predicted"/>
<gene>
    <name evidence="1" type="ORF">ACFOFO_16700</name>
</gene>
<keyword evidence="2" id="KW-1185">Reference proteome</keyword>